<sequence length="76" mass="8315">MESKIELISTLVIPICMAIAITIIAVAVFLFLKRRNTVITPVQPIDLRAPVELGIEMSPFYDGVMPTNRTVSTIAA</sequence>
<reference evidence="2" key="1">
    <citation type="submission" date="2022-11" db="EMBL/GenBank/DDBJ databases">
        <authorList>
            <person name="Kikuchi T."/>
        </authorList>
    </citation>
    <scope>NUCLEOTIDE SEQUENCE</scope>
    <source>
        <strain evidence="2">PS1010</strain>
    </source>
</reference>
<name>A0A9P1IY18_9PELO</name>
<protein>
    <submittedName>
        <fullName evidence="2">Uncharacterized protein</fullName>
    </submittedName>
</protein>
<keyword evidence="1" id="KW-0472">Membrane</keyword>
<keyword evidence="1" id="KW-1133">Transmembrane helix</keyword>
<accession>A0A9P1IY18</accession>
<dbReference type="Proteomes" id="UP001152747">
    <property type="component" value="Unassembled WGS sequence"/>
</dbReference>
<keyword evidence="3" id="KW-1185">Reference proteome</keyword>
<evidence type="ECO:0000313" key="2">
    <source>
        <dbReference type="EMBL" id="CAI5453186.1"/>
    </source>
</evidence>
<evidence type="ECO:0000256" key="1">
    <source>
        <dbReference type="SAM" id="Phobius"/>
    </source>
</evidence>
<gene>
    <name evidence="2" type="ORF">CAMP_LOCUS15823</name>
</gene>
<feature type="transmembrane region" description="Helical" evidence="1">
    <location>
        <begin position="12"/>
        <end position="32"/>
    </location>
</feature>
<evidence type="ECO:0000313" key="3">
    <source>
        <dbReference type="Proteomes" id="UP001152747"/>
    </source>
</evidence>
<organism evidence="2 3">
    <name type="scientific">Caenorhabditis angaria</name>
    <dbReference type="NCBI Taxonomy" id="860376"/>
    <lineage>
        <taxon>Eukaryota</taxon>
        <taxon>Metazoa</taxon>
        <taxon>Ecdysozoa</taxon>
        <taxon>Nematoda</taxon>
        <taxon>Chromadorea</taxon>
        <taxon>Rhabditida</taxon>
        <taxon>Rhabditina</taxon>
        <taxon>Rhabditomorpha</taxon>
        <taxon>Rhabditoidea</taxon>
        <taxon>Rhabditidae</taxon>
        <taxon>Peloderinae</taxon>
        <taxon>Caenorhabditis</taxon>
    </lineage>
</organism>
<comment type="caution">
    <text evidence="2">The sequence shown here is derived from an EMBL/GenBank/DDBJ whole genome shotgun (WGS) entry which is preliminary data.</text>
</comment>
<proteinExistence type="predicted"/>
<dbReference type="AlphaFoldDB" id="A0A9P1IY18"/>
<keyword evidence="1" id="KW-0812">Transmembrane</keyword>
<dbReference type="EMBL" id="CANHGI010000005">
    <property type="protein sequence ID" value="CAI5453186.1"/>
    <property type="molecule type" value="Genomic_DNA"/>
</dbReference>